<evidence type="ECO:0000313" key="3">
    <source>
        <dbReference type="Proteomes" id="UP000749559"/>
    </source>
</evidence>
<keyword evidence="3" id="KW-1185">Reference proteome</keyword>
<gene>
    <name evidence="2" type="ORF">OFUS_LOCUS18875</name>
</gene>
<dbReference type="GO" id="GO:0008061">
    <property type="term" value="F:chitin binding"/>
    <property type="evidence" value="ECO:0007669"/>
    <property type="project" value="InterPro"/>
</dbReference>
<feature type="signal peptide" evidence="1">
    <location>
        <begin position="1"/>
        <end position="16"/>
    </location>
</feature>
<protein>
    <submittedName>
        <fullName evidence="2">Uncharacterized protein</fullName>
    </submittedName>
</protein>
<keyword evidence="1" id="KW-0732">Signal</keyword>
<dbReference type="InterPro" id="IPR013320">
    <property type="entry name" value="ConA-like_dom_sf"/>
</dbReference>
<evidence type="ECO:0000256" key="1">
    <source>
        <dbReference type="SAM" id="SignalP"/>
    </source>
</evidence>
<feature type="chain" id="PRO_5035919187" evidence="1">
    <location>
        <begin position="17"/>
        <end position="631"/>
    </location>
</feature>
<dbReference type="EMBL" id="CAIIXF020000009">
    <property type="protein sequence ID" value="CAH1794112.1"/>
    <property type="molecule type" value="Genomic_DNA"/>
</dbReference>
<dbReference type="AlphaFoldDB" id="A0A8S4PM40"/>
<dbReference type="SUPFAM" id="SSF49899">
    <property type="entry name" value="Concanavalin A-like lectins/glucanases"/>
    <property type="match status" value="1"/>
</dbReference>
<dbReference type="Proteomes" id="UP000749559">
    <property type="component" value="Unassembled WGS sequence"/>
</dbReference>
<accession>A0A8S4PM40</accession>
<name>A0A8S4PM40_OWEFU</name>
<reference evidence="2" key="1">
    <citation type="submission" date="2022-03" db="EMBL/GenBank/DDBJ databases">
        <authorList>
            <person name="Martin C."/>
        </authorList>
    </citation>
    <scope>NUCLEOTIDE SEQUENCE</scope>
</reference>
<comment type="caution">
    <text evidence="2">The sequence shown here is derived from an EMBL/GenBank/DDBJ whole genome shotgun (WGS) entry which is preliminary data.</text>
</comment>
<proteinExistence type="predicted"/>
<dbReference type="OrthoDB" id="439917at2759"/>
<evidence type="ECO:0000313" key="2">
    <source>
        <dbReference type="EMBL" id="CAH1794112.1"/>
    </source>
</evidence>
<organism evidence="2 3">
    <name type="scientific">Owenia fusiformis</name>
    <name type="common">Polychaete worm</name>
    <dbReference type="NCBI Taxonomy" id="6347"/>
    <lineage>
        <taxon>Eukaryota</taxon>
        <taxon>Metazoa</taxon>
        <taxon>Spiralia</taxon>
        <taxon>Lophotrochozoa</taxon>
        <taxon>Annelida</taxon>
        <taxon>Polychaeta</taxon>
        <taxon>Sedentaria</taxon>
        <taxon>Canalipalpata</taxon>
        <taxon>Sabellida</taxon>
        <taxon>Oweniida</taxon>
        <taxon>Oweniidae</taxon>
        <taxon>Owenia</taxon>
    </lineage>
</organism>
<dbReference type="InterPro" id="IPR036508">
    <property type="entry name" value="Chitin-bd_dom_sf"/>
</dbReference>
<sequence length="631" mass="71185">MLWAILLMCLPTVALAQEILPEFVRLNVTEQAKCNSGPGLIEYVGDCCHFVLCEEPRGTSERGWKFPCAVGTVWNPEKCACVLFELYPACDYDSCPVLPVYTPGVCPQDLNKEEECCLVGTGQVYTAINATHYYLGDEDLIQKCPDGQVFLVDDCCCEGDIATGNEIYCHDFTFDFDPPSLRDSINQQDFAEENLAVFVFVPVESPIGMIPFGQGYALEFQFGASMTVPVYNGAWYGDQFTTAFSIKMDNITNDYVVAHNGGEDGIGATLKVEFINCPDGLYVLAGVCGCDRVEDIVAKVDSSFREGDWAHVTFRYDNGLVDLQMMKYTGDILTPTAPLVNVTVNETDALPVEDLKKIFGQLSTRSRDEVDKIKADVEALKVTEPRRIDELTEITDCLDESSSMLDEFDRYLDKKNNNGFEKFKETKKTLRKLKNQCKRTRRGGLPDPAEHQTALDEFVREYNKLKEILGSLCDGHQKICDLTESNAFNSGLQGYRTIKNKIRYLKRKVRKLKESVGVENPPIEGSRGFKWDDWIEKCTKCIETATALGSSGRKRRNIDYQISTRVKRDDDDELRGPNIVKQTKHRLTYGEDLIGSMDRIIMCRFYWPEQDVINLQETGDSIERPPLPNGF</sequence>
<dbReference type="SUPFAM" id="SSF57625">
    <property type="entry name" value="Invertebrate chitin-binding proteins"/>
    <property type="match status" value="1"/>
</dbReference>